<dbReference type="SUPFAM" id="SSF109854">
    <property type="entry name" value="DinB/YfiT-like putative metalloenzymes"/>
    <property type="match status" value="1"/>
</dbReference>
<accession>A0A0E3Z1R4</accession>
<dbReference type="AlphaFoldDB" id="A0A0E3Z1R4"/>
<feature type="binding site" evidence="3">
    <location>
        <position position="48"/>
    </location>
    <ligand>
        <name>a divalent metal cation</name>
        <dbReference type="ChEBI" id="CHEBI:60240"/>
    </ligand>
</feature>
<keyword evidence="5" id="KW-1185">Reference proteome</keyword>
<sequence length="180" mass="19972">MLDHFALLADYNRWMNGNLHRSAAALPAADLAAPRGAFFGSILGTFNHLVVADTIWLKRFAGNDESGRWSALRPLAGVPMPERLDAQPCADLAQWWARRQALDATIVDWIAQLDADDPSRTLHYGNMRGEPHRKRLSHLLLHLFNHQTHHRGQATTLFSQCGVDVGATDLLLRIPAADPG</sequence>
<proteinExistence type="inferred from homology"/>
<evidence type="ECO:0000256" key="2">
    <source>
        <dbReference type="ARBA" id="ARBA00022723"/>
    </source>
</evidence>
<dbReference type="GO" id="GO:0046872">
    <property type="term" value="F:metal ion binding"/>
    <property type="evidence" value="ECO:0007669"/>
    <property type="project" value="UniProtKB-KW"/>
</dbReference>
<keyword evidence="2 3" id="KW-0479">Metal-binding</keyword>
<dbReference type="Pfam" id="PF05163">
    <property type="entry name" value="DinB"/>
    <property type="match status" value="1"/>
</dbReference>
<dbReference type="RefSeq" id="WP_052631833.1">
    <property type="nucleotide sequence ID" value="NZ_CP011144.1"/>
</dbReference>
<evidence type="ECO:0000256" key="1">
    <source>
        <dbReference type="ARBA" id="ARBA00008635"/>
    </source>
</evidence>
<organism evidence="4 5">
    <name type="scientific">Pseudoxanthomonas suwonensis</name>
    <dbReference type="NCBI Taxonomy" id="314722"/>
    <lineage>
        <taxon>Bacteria</taxon>
        <taxon>Pseudomonadati</taxon>
        <taxon>Pseudomonadota</taxon>
        <taxon>Gammaproteobacteria</taxon>
        <taxon>Lysobacterales</taxon>
        <taxon>Lysobacteraceae</taxon>
        <taxon>Pseudoxanthomonas</taxon>
    </lineage>
</organism>
<feature type="binding site" evidence="3">
    <location>
        <position position="146"/>
    </location>
    <ligand>
        <name>a divalent metal cation</name>
        <dbReference type="ChEBI" id="CHEBI:60240"/>
    </ligand>
</feature>
<evidence type="ECO:0000313" key="5">
    <source>
        <dbReference type="Proteomes" id="UP000033067"/>
    </source>
</evidence>
<protein>
    <submittedName>
        <fullName evidence="4">Diguanylate cyclase</fullName>
    </submittedName>
</protein>
<evidence type="ECO:0000313" key="4">
    <source>
        <dbReference type="EMBL" id="AKC86854.1"/>
    </source>
</evidence>
<reference evidence="4 5" key="1">
    <citation type="journal article" date="2015" name="Genome Announc.">
        <title>Complete Genome Sequence of Pseudoxanthomonas suwonensis Strain J1, a Cellulose-Degrading Bacterium Isolated from Leaf- and Wood-Enriched Soil.</title>
        <authorList>
            <person name="Hou L."/>
            <person name="Jiang J."/>
            <person name="Xu Z."/>
            <person name="Zhou Y."/>
            <person name="Leung F.C."/>
        </authorList>
    </citation>
    <scope>NUCLEOTIDE SEQUENCE [LARGE SCALE GENOMIC DNA]</scope>
    <source>
        <strain evidence="4 5">J1</strain>
    </source>
</reference>
<comment type="similarity">
    <text evidence="1">Belongs to the DinB family.</text>
</comment>
<dbReference type="PANTHER" id="PTHR37302:SF1">
    <property type="entry name" value="PROTEIN DINB"/>
    <property type="match status" value="1"/>
</dbReference>
<dbReference type="PATRIC" id="fig|314722.6.peg.1905"/>
<dbReference type="KEGG" id="psuw:WQ53_08900"/>
<dbReference type="Gene3D" id="1.20.120.450">
    <property type="entry name" value="dinb family like domain"/>
    <property type="match status" value="1"/>
</dbReference>
<dbReference type="InterPro" id="IPR007837">
    <property type="entry name" value="DinB"/>
</dbReference>
<feature type="binding site" evidence="3">
    <location>
        <position position="150"/>
    </location>
    <ligand>
        <name>a divalent metal cation</name>
        <dbReference type="ChEBI" id="CHEBI:60240"/>
    </ligand>
</feature>
<dbReference type="Proteomes" id="UP000033067">
    <property type="component" value="Chromosome"/>
</dbReference>
<dbReference type="EMBL" id="CP011144">
    <property type="protein sequence ID" value="AKC86854.1"/>
    <property type="molecule type" value="Genomic_DNA"/>
</dbReference>
<name>A0A0E3Z1R4_9GAMM</name>
<dbReference type="InterPro" id="IPR034660">
    <property type="entry name" value="DinB/YfiT-like"/>
</dbReference>
<evidence type="ECO:0000256" key="3">
    <source>
        <dbReference type="PIRSR" id="PIRSR607837-1"/>
    </source>
</evidence>
<dbReference type="OrthoDB" id="9807509at2"/>
<gene>
    <name evidence="4" type="ORF">WQ53_08900</name>
</gene>
<dbReference type="PANTHER" id="PTHR37302">
    <property type="entry name" value="SLR1116 PROTEIN"/>
    <property type="match status" value="1"/>
</dbReference>